<dbReference type="CDD" id="cd19094">
    <property type="entry name" value="AKR_Tas-like"/>
    <property type="match status" value="1"/>
</dbReference>
<dbReference type="InterPro" id="IPR023210">
    <property type="entry name" value="NADP_OxRdtase_dom"/>
</dbReference>
<name>A0A9W6CLB2_XANFL</name>
<evidence type="ECO:0000313" key="6">
    <source>
        <dbReference type="Proteomes" id="UP001245370"/>
    </source>
</evidence>
<dbReference type="PRINTS" id="PR00069">
    <property type="entry name" value="ALDKETRDTASE"/>
</dbReference>
<protein>
    <submittedName>
        <fullName evidence="4">Aryl-alcohol dehydrogenase-like predicted oxidoreductase</fullName>
    </submittedName>
    <submittedName>
        <fullName evidence="3">NADP-dependent oxidoreductase</fullName>
    </submittedName>
</protein>
<reference evidence="3" key="1">
    <citation type="submission" date="2022-12" db="EMBL/GenBank/DDBJ databases">
        <title>Reference genome sequencing for broad-spectrum identification of bacterial and archaeal isolates by mass spectrometry.</title>
        <authorList>
            <person name="Sekiguchi Y."/>
            <person name="Tourlousse D.M."/>
        </authorList>
    </citation>
    <scope>NUCLEOTIDE SEQUENCE</scope>
    <source>
        <strain evidence="3">301</strain>
    </source>
</reference>
<dbReference type="SUPFAM" id="SSF51430">
    <property type="entry name" value="NAD(P)-linked oxidoreductase"/>
    <property type="match status" value="1"/>
</dbReference>
<dbReference type="Pfam" id="PF00248">
    <property type="entry name" value="Aldo_ket_red"/>
    <property type="match status" value="1"/>
</dbReference>
<dbReference type="GO" id="GO:0016491">
    <property type="term" value="F:oxidoreductase activity"/>
    <property type="evidence" value="ECO:0007669"/>
    <property type="project" value="UniProtKB-KW"/>
</dbReference>
<feature type="domain" description="NADP-dependent oxidoreductase" evidence="2">
    <location>
        <begin position="17"/>
        <end position="342"/>
    </location>
</feature>
<dbReference type="RefSeq" id="WP_281807730.1">
    <property type="nucleotide sequence ID" value="NZ_BSDO01000003.1"/>
</dbReference>
<dbReference type="PANTHER" id="PTHR43364:SF4">
    <property type="entry name" value="NAD(P)-LINKED OXIDOREDUCTASE SUPERFAMILY PROTEIN"/>
    <property type="match status" value="1"/>
</dbReference>
<gene>
    <name evidence="4" type="ORF">GGQ86_002592</name>
    <name evidence="3" type="ORF">XFLAVUS301_25080</name>
</gene>
<organism evidence="3 5">
    <name type="scientific">Xanthobacter flavus</name>
    <dbReference type="NCBI Taxonomy" id="281"/>
    <lineage>
        <taxon>Bacteria</taxon>
        <taxon>Pseudomonadati</taxon>
        <taxon>Pseudomonadota</taxon>
        <taxon>Alphaproteobacteria</taxon>
        <taxon>Hyphomicrobiales</taxon>
        <taxon>Xanthobacteraceae</taxon>
        <taxon>Xanthobacter</taxon>
    </lineage>
</organism>
<evidence type="ECO:0000259" key="2">
    <source>
        <dbReference type="Pfam" id="PF00248"/>
    </source>
</evidence>
<dbReference type="EMBL" id="JAVDPY010000004">
    <property type="protein sequence ID" value="MDR6334116.1"/>
    <property type="molecule type" value="Genomic_DNA"/>
</dbReference>
<dbReference type="Proteomes" id="UP001144397">
    <property type="component" value="Unassembled WGS sequence"/>
</dbReference>
<evidence type="ECO:0000313" key="3">
    <source>
        <dbReference type="EMBL" id="GLI22834.1"/>
    </source>
</evidence>
<proteinExistence type="predicted"/>
<dbReference type="GeneID" id="95763292"/>
<dbReference type="InterPro" id="IPR036812">
    <property type="entry name" value="NAD(P)_OxRdtase_dom_sf"/>
</dbReference>
<dbReference type="PANTHER" id="PTHR43364">
    <property type="entry name" value="NADH-SPECIFIC METHYLGLYOXAL REDUCTASE-RELATED"/>
    <property type="match status" value="1"/>
</dbReference>
<dbReference type="InterPro" id="IPR020471">
    <property type="entry name" value="AKR"/>
</dbReference>
<dbReference type="AlphaFoldDB" id="A0A9W6CLB2"/>
<accession>A0A9W6CLB2</accession>
<keyword evidence="1" id="KW-0560">Oxidoreductase</keyword>
<evidence type="ECO:0000313" key="5">
    <source>
        <dbReference type="Proteomes" id="UP001144397"/>
    </source>
</evidence>
<sequence length="351" mass="37846">MLDYRPLGRTGISVSSIALGTMTFGEQNTEAEGHAQLDLARDRGINFIDAAELYPIPPRAETQGATERIIGSWLKARGGRDKVVIATKVVGRSDATYFRADGSTTRLDAKNINEAVEGSLKRLGTDYIDLYQLHWPDRAVPLFGQRATTRARGGGEGPEVAIEETLVALDALVKAGKVRHIGLSNETAWGLSAFLAAAEKGIGPRVVSVQNAYNLVNRVYETGLAEFHQREDVGLLAYSPLAQGFLTGKYLDGALPPGARKTLFNRAQRYEKPGTEEAVRAYVALAREVGVSPAQLAIAFVTSRPFVTSNIIGATSLAQLEEDLGSLDVTLTPEIEDRIDALHQLHGNPAP</sequence>
<evidence type="ECO:0000256" key="1">
    <source>
        <dbReference type="ARBA" id="ARBA00023002"/>
    </source>
</evidence>
<reference evidence="4 6" key="2">
    <citation type="submission" date="2023-07" db="EMBL/GenBank/DDBJ databases">
        <title>Genomic Encyclopedia of Type Strains, Phase IV (KMG-IV): sequencing the most valuable type-strain genomes for metagenomic binning, comparative biology and taxonomic classification.</title>
        <authorList>
            <person name="Goeker M."/>
        </authorList>
    </citation>
    <scope>NUCLEOTIDE SEQUENCE [LARGE SCALE GENOMIC DNA]</scope>
    <source>
        <strain evidence="4 6">DSM 338</strain>
    </source>
</reference>
<dbReference type="Proteomes" id="UP001245370">
    <property type="component" value="Unassembled WGS sequence"/>
</dbReference>
<comment type="caution">
    <text evidence="3">The sequence shown here is derived from an EMBL/GenBank/DDBJ whole genome shotgun (WGS) entry which is preliminary data.</text>
</comment>
<dbReference type="EMBL" id="BSDO01000003">
    <property type="protein sequence ID" value="GLI22834.1"/>
    <property type="molecule type" value="Genomic_DNA"/>
</dbReference>
<dbReference type="InterPro" id="IPR050523">
    <property type="entry name" value="AKR_Detox_Biosynth"/>
</dbReference>
<dbReference type="Gene3D" id="3.20.20.100">
    <property type="entry name" value="NADP-dependent oxidoreductase domain"/>
    <property type="match status" value="1"/>
</dbReference>
<evidence type="ECO:0000313" key="4">
    <source>
        <dbReference type="EMBL" id="MDR6334116.1"/>
    </source>
</evidence>
<keyword evidence="6" id="KW-1185">Reference proteome</keyword>